<feature type="domain" description="GAF" evidence="1">
    <location>
        <begin position="43"/>
        <end position="196"/>
    </location>
</feature>
<reference evidence="2 3" key="1">
    <citation type="submission" date="2017-03" db="EMBL/GenBank/DDBJ databases">
        <title>Genome of the blue death feigning beetle - Asbolus verrucosus.</title>
        <authorList>
            <person name="Rider S.D."/>
        </authorList>
    </citation>
    <scope>NUCLEOTIDE SEQUENCE [LARGE SCALE GENOMIC DNA]</scope>
    <source>
        <strain evidence="2">Butters</strain>
        <tissue evidence="2">Head and leg muscle</tissue>
    </source>
</reference>
<dbReference type="EMBL" id="QDEB01109275">
    <property type="protein sequence ID" value="RZB70335.1"/>
    <property type="molecule type" value="Genomic_DNA"/>
</dbReference>
<dbReference type="PANTHER" id="PTHR43155:SF2">
    <property type="entry name" value="CYCLIC DI-GMP PHOSPHODIESTERASE PA4108"/>
    <property type="match status" value="1"/>
</dbReference>
<gene>
    <name evidence="2" type="ORF">BDFB_005195</name>
</gene>
<dbReference type="SMART" id="SM00065">
    <property type="entry name" value="GAF"/>
    <property type="match status" value="1"/>
</dbReference>
<keyword evidence="3" id="KW-1185">Reference proteome</keyword>
<dbReference type="InterPro" id="IPR003018">
    <property type="entry name" value="GAF"/>
</dbReference>
<proteinExistence type="predicted"/>
<dbReference type="AlphaFoldDB" id="A0A482VE38"/>
<evidence type="ECO:0000313" key="3">
    <source>
        <dbReference type="Proteomes" id="UP000292052"/>
    </source>
</evidence>
<dbReference type="Pfam" id="PF01590">
    <property type="entry name" value="GAF"/>
    <property type="match status" value="1"/>
</dbReference>
<dbReference type="OrthoDB" id="546632at2759"/>
<feature type="non-terminal residue" evidence="2">
    <location>
        <position position="214"/>
    </location>
</feature>
<organism evidence="2 3">
    <name type="scientific">Asbolus verrucosus</name>
    <name type="common">Desert ironclad beetle</name>
    <dbReference type="NCBI Taxonomy" id="1661398"/>
    <lineage>
        <taxon>Eukaryota</taxon>
        <taxon>Metazoa</taxon>
        <taxon>Ecdysozoa</taxon>
        <taxon>Arthropoda</taxon>
        <taxon>Hexapoda</taxon>
        <taxon>Insecta</taxon>
        <taxon>Pterygota</taxon>
        <taxon>Neoptera</taxon>
        <taxon>Endopterygota</taxon>
        <taxon>Coleoptera</taxon>
        <taxon>Polyphaga</taxon>
        <taxon>Cucujiformia</taxon>
        <taxon>Tenebrionidae</taxon>
        <taxon>Pimeliinae</taxon>
        <taxon>Asbolus</taxon>
    </lineage>
</organism>
<dbReference type="Gene3D" id="3.30.450.40">
    <property type="match status" value="1"/>
</dbReference>
<protein>
    <submittedName>
        <fullName evidence="2">GAF domain containing protein</fullName>
    </submittedName>
</protein>
<evidence type="ECO:0000313" key="2">
    <source>
        <dbReference type="EMBL" id="RZB70335.1"/>
    </source>
</evidence>
<dbReference type="PANTHER" id="PTHR43155">
    <property type="entry name" value="CYCLIC DI-GMP PHOSPHODIESTERASE PA4108-RELATED"/>
    <property type="match status" value="1"/>
</dbReference>
<accession>A0A482VE38</accession>
<sequence>MVTAWMGVTIHQNQERLILKRQHDLNDYLLELVKLYFGDNTVLMEKLMSEVIKFAKQTLGAERGSFFIIDQDNIDEMIAYLFDENDKPQRSRGLKVRFGKDRGIAGLVARTGITMNIKDAYKDSRFNKEIDQKTGYITRSILCMPVIGENGILGVVQVINKKNGGYFTANDERLFKTFSLYCALALHYTNIHNQTTKMVVAHLTMSNMLVSHDY</sequence>
<comment type="caution">
    <text evidence="2">The sequence shown here is derived from an EMBL/GenBank/DDBJ whole genome shotgun (WGS) entry which is preliminary data.</text>
</comment>
<name>A0A482VE38_ASBVE</name>
<evidence type="ECO:0000259" key="1">
    <source>
        <dbReference type="SMART" id="SM00065"/>
    </source>
</evidence>
<dbReference type="Proteomes" id="UP000292052">
    <property type="component" value="Unassembled WGS sequence"/>
</dbReference>
<dbReference type="SUPFAM" id="SSF55781">
    <property type="entry name" value="GAF domain-like"/>
    <property type="match status" value="1"/>
</dbReference>
<dbReference type="STRING" id="1661398.A0A482VE38"/>
<dbReference type="InterPro" id="IPR029016">
    <property type="entry name" value="GAF-like_dom_sf"/>
</dbReference>